<keyword evidence="1 2" id="KW-0238">DNA-binding</keyword>
<feature type="domain" description="OmpR/PhoB-type" evidence="3">
    <location>
        <begin position="99"/>
        <end position="198"/>
    </location>
</feature>
<feature type="DNA-binding region" description="OmpR/PhoB-type" evidence="2">
    <location>
        <begin position="99"/>
        <end position="198"/>
    </location>
</feature>
<dbReference type="InterPro" id="IPR016032">
    <property type="entry name" value="Sig_transdc_resp-reg_C-effctor"/>
</dbReference>
<dbReference type="InterPro" id="IPR001867">
    <property type="entry name" value="OmpR/PhoB-type_DNA-bd"/>
</dbReference>
<evidence type="ECO:0000313" key="4">
    <source>
        <dbReference type="EMBL" id="MDT0576678.1"/>
    </source>
</evidence>
<dbReference type="Gene3D" id="1.10.10.10">
    <property type="entry name" value="Winged helix-like DNA-binding domain superfamily/Winged helix DNA-binding domain"/>
    <property type="match status" value="1"/>
</dbReference>
<gene>
    <name evidence="4" type="ORF">RM533_10855</name>
</gene>
<dbReference type="SUPFAM" id="SSF46894">
    <property type="entry name" value="C-terminal effector domain of the bipartite response regulators"/>
    <property type="match status" value="1"/>
</dbReference>
<evidence type="ECO:0000259" key="3">
    <source>
        <dbReference type="PROSITE" id="PS51755"/>
    </source>
</evidence>
<evidence type="ECO:0000256" key="2">
    <source>
        <dbReference type="PROSITE-ProRule" id="PRU01091"/>
    </source>
</evidence>
<dbReference type="PROSITE" id="PS51755">
    <property type="entry name" value="OMPR_PHOB"/>
    <property type="match status" value="1"/>
</dbReference>
<dbReference type="SMART" id="SM00862">
    <property type="entry name" value="Trans_reg_C"/>
    <property type="match status" value="1"/>
</dbReference>
<proteinExistence type="predicted"/>
<evidence type="ECO:0000256" key="1">
    <source>
        <dbReference type="ARBA" id="ARBA00023125"/>
    </source>
</evidence>
<dbReference type="Proteomes" id="UP001259803">
    <property type="component" value="Unassembled WGS sequence"/>
</dbReference>
<evidence type="ECO:0000313" key="5">
    <source>
        <dbReference type="Proteomes" id="UP001259803"/>
    </source>
</evidence>
<sequence>MGGNANQRAEWLRSVKAAGIDRWPPDLACIFLSGGNAMDHISACKEQGRTALALATTAQVTARVQAFNAKTDEFLTIGPIDPAELAARIKLLATGAAVPAEVRLIHTGVPQDNATLVLDSRTFALQGREIKLMQMLLDAQGGFVTHTSLLTKLWGEQARNRRHYLRVVVSKLRGRIEPEPELPRYILTEPAIGYRLGDGTARLHMP</sequence>
<accession>A0ABU2ZKU7</accession>
<organism evidence="4 5">
    <name type="scientific">Croceicoccus esteveae</name>
    <dbReference type="NCBI Taxonomy" id="3075597"/>
    <lineage>
        <taxon>Bacteria</taxon>
        <taxon>Pseudomonadati</taxon>
        <taxon>Pseudomonadota</taxon>
        <taxon>Alphaproteobacteria</taxon>
        <taxon>Sphingomonadales</taxon>
        <taxon>Erythrobacteraceae</taxon>
        <taxon>Croceicoccus</taxon>
    </lineage>
</organism>
<dbReference type="CDD" id="cd00383">
    <property type="entry name" value="trans_reg_C"/>
    <property type="match status" value="1"/>
</dbReference>
<reference evidence="4 5" key="1">
    <citation type="submission" date="2023-09" db="EMBL/GenBank/DDBJ databases">
        <authorList>
            <person name="Rey-Velasco X."/>
        </authorList>
    </citation>
    <scope>NUCLEOTIDE SEQUENCE [LARGE SCALE GENOMIC DNA]</scope>
    <source>
        <strain evidence="4 5">F390</strain>
    </source>
</reference>
<dbReference type="EMBL" id="JAVRHS010000009">
    <property type="protein sequence ID" value="MDT0576678.1"/>
    <property type="molecule type" value="Genomic_DNA"/>
</dbReference>
<protein>
    <submittedName>
        <fullName evidence="4">Winged helix-turn-helix domain-containing protein</fullName>
    </submittedName>
</protein>
<name>A0ABU2ZKU7_9SPHN</name>
<dbReference type="Pfam" id="PF00486">
    <property type="entry name" value="Trans_reg_C"/>
    <property type="match status" value="1"/>
</dbReference>
<comment type="caution">
    <text evidence="4">The sequence shown here is derived from an EMBL/GenBank/DDBJ whole genome shotgun (WGS) entry which is preliminary data.</text>
</comment>
<dbReference type="RefSeq" id="WP_311341255.1">
    <property type="nucleotide sequence ID" value="NZ_JAVRHS010000009.1"/>
</dbReference>
<dbReference type="InterPro" id="IPR036388">
    <property type="entry name" value="WH-like_DNA-bd_sf"/>
</dbReference>
<keyword evidence="5" id="KW-1185">Reference proteome</keyword>